<accession>A0A7R9B6K5</accession>
<reference evidence="1" key="1">
    <citation type="submission" date="2020-11" db="EMBL/GenBank/DDBJ databases">
        <authorList>
            <person name="Tran Van P."/>
        </authorList>
    </citation>
    <scope>NUCLEOTIDE SEQUENCE</scope>
</reference>
<proteinExistence type="predicted"/>
<evidence type="ECO:0000313" key="1">
    <source>
        <dbReference type="EMBL" id="CAD7266428.1"/>
    </source>
</evidence>
<dbReference type="EMBL" id="OC006956">
    <property type="protein sequence ID" value="CAD7266428.1"/>
    <property type="molecule type" value="Genomic_DNA"/>
</dbReference>
<dbReference type="AlphaFoldDB" id="A0A7R9B6K5"/>
<organism evidence="1">
    <name type="scientific">Timema shepardi</name>
    <name type="common">Walking stick</name>
    <dbReference type="NCBI Taxonomy" id="629360"/>
    <lineage>
        <taxon>Eukaryota</taxon>
        <taxon>Metazoa</taxon>
        <taxon>Ecdysozoa</taxon>
        <taxon>Arthropoda</taxon>
        <taxon>Hexapoda</taxon>
        <taxon>Insecta</taxon>
        <taxon>Pterygota</taxon>
        <taxon>Neoptera</taxon>
        <taxon>Polyneoptera</taxon>
        <taxon>Phasmatodea</taxon>
        <taxon>Timematodea</taxon>
        <taxon>Timematoidea</taxon>
        <taxon>Timematidae</taxon>
        <taxon>Timema</taxon>
    </lineage>
</organism>
<gene>
    <name evidence="1" type="ORF">TSIB3V08_LOCUS10447</name>
</gene>
<name>A0A7R9B6K5_TIMSH</name>
<protein>
    <submittedName>
        <fullName evidence="1">Uncharacterized protein</fullName>
    </submittedName>
</protein>
<sequence length="195" mass="21430">MLNRGTNKYRNKTPDHHATPSPNIYTYTSYAIEPYVGRSLWQWRQLTTGLLVAVLVISDAYCEVCELAALDEATKCLGDKHASDTASPQYPITTAPYYLFRLYAYKQLNPNCGSYIDVSNSSCCYPRLGSISSLVTSGKRRGSISAGQKLTRRALVRVPIDVGSLNINNRPSLASGHSGKYLNLVFSGLPLGEKS</sequence>